<sequence length="280" mass="30319">MANWIPLGNAYEISPGTRKAYTVKGTEIAVFHVADGDQPGTFYAIDNACPHQGASLIEGEGCGTEVTCPLHDWNFDVATGECHDFPDFALTRFDLKVETGVLMVDGAAFGDPGPPANLFLVRYGAMGWVDHFSAEPEDDYPHRTAVLLETSRGEEVGEILSAVGQMEKPPTAAGSIVREFTPTDQSALTSQEDVTARVFQDCQTLIQERGMPTEIIDCEQLFDQQTVVLYYLGSRMPALEILAQELNANYTWRIVFHPVDEAPAASSCSSGGGGCGCNEK</sequence>
<keyword evidence="1" id="KW-0001">2Fe-2S</keyword>
<evidence type="ECO:0000313" key="7">
    <source>
        <dbReference type="EMBL" id="QDT94497.1"/>
    </source>
</evidence>
<evidence type="ECO:0000259" key="6">
    <source>
        <dbReference type="PROSITE" id="PS51411"/>
    </source>
</evidence>
<proteinExistence type="predicted"/>
<reference evidence="7 8" key="1">
    <citation type="submission" date="2019-02" db="EMBL/GenBank/DDBJ databases">
        <title>Deep-cultivation of Planctomycetes and their phenomic and genomic characterization uncovers novel biology.</title>
        <authorList>
            <person name="Wiegand S."/>
            <person name="Jogler M."/>
            <person name="Boedeker C."/>
            <person name="Pinto D."/>
            <person name="Vollmers J."/>
            <person name="Rivas-Marin E."/>
            <person name="Kohn T."/>
            <person name="Peeters S.H."/>
            <person name="Heuer A."/>
            <person name="Rast P."/>
            <person name="Oberbeckmann S."/>
            <person name="Bunk B."/>
            <person name="Jeske O."/>
            <person name="Meyerdierks A."/>
            <person name="Storesund J.E."/>
            <person name="Kallscheuer N."/>
            <person name="Luecker S."/>
            <person name="Lage O.M."/>
            <person name="Pohl T."/>
            <person name="Merkel B.J."/>
            <person name="Hornburger P."/>
            <person name="Mueller R.-W."/>
            <person name="Bruemmer F."/>
            <person name="Labrenz M."/>
            <person name="Spormann A.M."/>
            <person name="Op den Camp H."/>
            <person name="Overmann J."/>
            <person name="Amann R."/>
            <person name="Jetten M.S.M."/>
            <person name="Mascher T."/>
            <person name="Medema M.H."/>
            <person name="Devos D.P."/>
            <person name="Kaster A.-K."/>
            <person name="Ovreas L."/>
            <person name="Rohde M."/>
            <person name="Galperin M.Y."/>
            <person name="Jogler C."/>
        </authorList>
    </citation>
    <scope>NUCLEOTIDE SEQUENCE [LARGE SCALE GENOMIC DNA]</scope>
    <source>
        <strain evidence="7 8">Pan161</strain>
    </source>
</reference>
<keyword evidence="7" id="KW-0223">Dioxygenase</keyword>
<evidence type="ECO:0000313" key="8">
    <source>
        <dbReference type="Proteomes" id="UP000316855"/>
    </source>
</evidence>
<keyword evidence="8" id="KW-1185">Reference proteome</keyword>
<dbReference type="PROSITE" id="PS51411">
    <property type="entry name" value="PSP1_C"/>
    <property type="match status" value="1"/>
</dbReference>
<evidence type="ECO:0000259" key="5">
    <source>
        <dbReference type="PROSITE" id="PS51296"/>
    </source>
</evidence>
<dbReference type="InterPro" id="IPR036922">
    <property type="entry name" value="Rieske_2Fe-2S_sf"/>
</dbReference>
<evidence type="ECO:0000256" key="2">
    <source>
        <dbReference type="ARBA" id="ARBA00022723"/>
    </source>
</evidence>
<dbReference type="PROSITE" id="PS51296">
    <property type="entry name" value="RIESKE"/>
    <property type="match status" value="1"/>
</dbReference>
<dbReference type="GO" id="GO:0046872">
    <property type="term" value="F:metal ion binding"/>
    <property type="evidence" value="ECO:0007669"/>
    <property type="project" value="UniProtKB-KW"/>
</dbReference>
<dbReference type="Gene3D" id="2.102.10.10">
    <property type="entry name" value="Rieske [2Fe-2S] iron-sulphur domain"/>
    <property type="match status" value="1"/>
</dbReference>
<dbReference type="GO" id="GO:0051537">
    <property type="term" value="F:2 iron, 2 sulfur cluster binding"/>
    <property type="evidence" value="ECO:0007669"/>
    <property type="project" value="UniProtKB-KW"/>
</dbReference>
<dbReference type="Proteomes" id="UP000316855">
    <property type="component" value="Chromosome"/>
</dbReference>
<organism evidence="7 8">
    <name type="scientific">Gimesia algae</name>
    <dbReference type="NCBI Taxonomy" id="2527971"/>
    <lineage>
        <taxon>Bacteria</taxon>
        <taxon>Pseudomonadati</taxon>
        <taxon>Planctomycetota</taxon>
        <taxon>Planctomycetia</taxon>
        <taxon>Planctomycetales</taxon>
        <taxon>Planctomycetaceae</taxon>
        <taxon>Gimesia</taxon>
    </lineage>
</organism>
<evidence type="ECO:0000256" key="4">
    <source>
        <dbReference type="ARBA" id="ARBA00023014"/>
    </source>
</evidence>
<keyword evidence="3" id="KW-0408">Iron</keyword>
<accession>A0A517VN91</accession>
<feature type="domain" description="Rieske" evidence="5">
    <location>
        <begin position="5"/>
        <end position="104"/>
    </location>
</feature>
<gene>
    <name evidence="7" type="primary">ndoA_2</name>
    <name evidence="7" type="ORF">Pan161_61930</name>
</gene>
<feature type="domain" description="PSP1 C-terminal" evidence="6">
    <location>
        <begin position="174"/>
        <end position="259"/>
    </location>
</feature>
<dbReference type="PANTHER" id="PTHR21496:SF23">
    <property type="entry name" value="3-PHENYLPROPIONATE_CINNAMIC ACID DIOXYGENASE FERREDOXIN SUBUNIT"/>
    <property type="match status" value="1"/>
</dbReference>
<keyword evidence="2" id="KW-0479">Metal-binding</keyword>
<keyword evidence="7" id="KW-0560">Oxidoreductase</keyword>
<keyword evidence="4" id="KW-0411">Iron-sulfur</keyword>
<dbReference type="PANTHER" id="PTHR21496">
    <property type="entry name" value="FERREDOXIN-RELATED"/>
    <property type="match status" value="1"/>
</dbReference>
<dbReference type="KEGG" id="gax:Pan161_61930"/>
<dbReference type="EMBL" id="CP036343">
    <property type="protein sequence ID" value="QDT94497.1"/>
    <property type="molecule type" value="Genomic_DNA"/>
</dbReference>
<name>A0A517VN91_9PLAN</name>
<dbReference type="CDD" id="cd03467">
    <property type="entry name" value="Rieske"/>
    <property type="match status" value="1"/>
</dbReference>
<dbReference type="Pfam" id="PF04468">
    <property type="entry name" value="PSP1"/>
    <property type="match status" value="1"/>
</dbReference>
<dbReference type="InterPro" id="IPR017941">
    <property type="entry name" value="Rieske_2Fe-2S"/>
</dbReference>
<protein>
    <submittedName>
        <fullName evidence="7">Naphthalene 1,2-dioxygenase system ferredoxin subunit</fullName>
    </submittedName>
</protein>
<dbReference type="SUPFAM" id="SSF50022">
    <property type="entry name" value="ISP domain"/>
    <property type="match status" value="1"/>
</dbReference>
<dbReference type="RefSeq" id="WP_145232382.1">
    <property type="nucleotide sequence ID" value="NZ_CP036343.1"/>
</dbReference>
<dbReference type="InterPro" id="IPR007557">
    <property type="entry name" value="PSP1_C"/>
</dbReference>
<dbReference type="AlphaFoldDB" id="A0A517VN91"/>
<dbReference type="Pfam" id="PF00355">
    <property type="entry name" value="Rieske"/>
    <property type="match status" value="1"/>
</dbReference>
<evidence type="ECO:0000256" key="3">
    <source>
        <dbReference type="ARBA" id="ARBA00023004"/>
    </source>
</evidence>
<dbReference type="OrthoDB" id="287205at2"/>
<evidence type="ECO:0000256" key="1">
    <source>
        <dbReference type="ARBA" id="ARBA00022714"/>
    </source>
</evidence>
<dbReference type="GO" id="GO:0051213">
    <property type="term" value="F:dioxygenase activity"/>
    <property type="evidence" value="ECO:0007669"/>
    <property type="project" value="UniProtKB-KW"/>
</dbReference>